<keyword evidence="1" id="KW-0732">Signal</keyword>
<sequence length="389" mass="40295">MNITAALVAACLASPAFAASAAQPLLPAAATDQVPTRLVALPAPAGQFERAPVSFSWALDPFAPLSPSPSYVAESREYWQTVEGSELQAGVALKTSAPGAVIRISPARGSAPLHANAVAMNGNGKAARLERAADAAALQAAGMDVDAGTAVVKLAKENAAGTYSLRTAEARGRYVVHVFEPESDVVLKAHADRPHVLGGDTISVAMDVSRGGRTIAAQAEALLVAPDGSSRPISVTSDKSGRLTARAKLPMQASAAPGLWELQLFATGEGVSRDARTAFGVSAPTARLGDDVGVDASRLRFDIPLESAAPGRYEVRGTLYATASDGAMAPVAQAHSAAWFERGKGALVLAFDRAHVPSGYGAPYELRQLELNDQSRLAPLESRGRAVRF</sequence>
<dbReference type="RefSeq" id="WP_187712257.1">
    <property type="nucleotide sequence ID" value="NZ_CP060820.1"/>
</dbReference>
<feature type="chain" id="PRO_5028963370" evidence="1">
    <location>
        <begin position="22"/>
        <end position="389"/>
    </location>
</feature>
<dbReference type="InterPro" id="IPR031979">
    <property type="entry name" value="DUF4785_N"/>
</dbReference>
<evidence type="ECO:0000313" key="5">
    <source>
        <dbReference type="Proteomes" id="UP000516018"/>
    </source>
</evidence>
<evidence type="ECO:0000259" key="2">
    <source>
        <dbReference type="Pfam" id="PF16024"/>
    </source>
</evidence>
<reference evidence="4 5" key="1">
    <citation type="submission" date="2020-08" db="EMBL/GenBank/DDBJ databases">
        <title>Lysobacter sp. II4 sp. nov., isolated from soil.</title>
        <authorList>
            <person name="Woo C.Y."/>
            <person name="Kim J."/>
        </authorList>
    </citation>
    <scope>NUCLEOTIDE SEQUENCE [LARGE SCALE GENOMIC DNA]</scope>
    <source>
        <strain evidence="4 5">II4</strain>
    </source>
</reference>
<name>A0A7H0FXQ3_9GAMM</name>
<organism evidence="4 5">
    <name type="scientific">Agrilutibacter terrestris</name>
    <dbReference type="NCBI Taxonomy" id="2865112"/>
    <lineage>
        <taxon>Bacteria</taxon>
        <taxon>Pseudomonadati</taxon>
        <taxon>Pseudomonadota</taxon>
        <taxon>Gammaproteobacteria</taxon>
        <taxon>Lysobacterales</taxon>
        <taxon>Lysobacteraceae</taxon>
        <taxon>Agrilutibacter</taxon>
    </lineage>
</organism>
<evidence type="ECO:0000259" key="3">
    <source>
        <dbReference type="Pfam" id="PF20943"/>
    </source>
</evidence>
<dbReference type="Pfam" id="PF20943">
    <property type="entry name" value="DUF4785_3rd"/>
    <property type="match status" value="1"/>
</dbReference>
<accession>A0A7H0FXQ3</accession>
<keyword evidence="5" id="KW-1185">Reference proteome</keyword>
<dbReference type="Gene3D" id="2.60.40.3870">
    <property type="entry name" value="Uncharacterised protein PF16024, DUF4785"/>
    <property type="match status" value="1"/>
</dbReference>
<evidence type="ECO:0000313" key="4">
    <source>
        <dbReference type="EMBL" id="QNP40819.1"/>
    </source>
</evidence>
<dbReference type="EMBL" id="CP060820">
    <property type="protein sequence ID" value="QNP40819.1"/>
    <property type="molecule type" value="Genomic_DNA"/>
</dbReference>
<dbReference type="AlphaFoldDB" id="A0A7H0FXQ3"/>
<dbReference type="Proteomes" id="UP000516018">
    <property type="component" value="Chromosome"/>
</dbReference>
<feature type="signal peptide" evidence="1">
    <location>
        <begin position="1"/>
        <end position="21"/>
    </location>
</feature>
<gene>
    <name evidence="4" type="ORF">H8B22_00690</name>
</gene>
<evidence type="ECO:0000256" key="1">
    <source>
        <dbReference type="SAM" id="SignalP"/>
    </source>
</evidence>
<feature type="domain" description="DUF4785" evidence="3">
    <location>
        <begin position="285"/>
        <end position="388"/>
    </location>
</feature>
<dbReference type="Pfam" id="PF16024">
    <property type="entry name" value="DUF4785_1st"/>
    <property type="match status" value="1"/>
</dbReference>
<protein>
    <submittedName>
        <fullName evidence="4">DUF4785 family protein</fullName>
    </submittedName>
</protein>
<dbReference type="Gene3D" id="2.60.120.1370">
    <property type="match status" value="1"/>
</dbReference>
<feature type="domain" description="DUF4785" evidence="2">
    <location>
        <begin position="45"/>
        <end position="180"/>
    </location>
</feature>
<proteinExistence type="predicted"/>
<dbReference type="InterPro" id="IPR048295">
    <property type="entry name" value="DUF4785_C"/>
</dbReference>
<dbReference type="KEGG" id="lsx:H8B22_00690"/>